<dbReference type="AlphaFoldDB" id="A0A1M5TZQ0"/>
<dbReference type="Gene3D" id="1.10.357.10">
    <property type="entry name" value="Tetracycline Repressor, domain 2"/>
    <property type="match status" value="1"/>
</dbReference>
<protein>
    <submittedName>
        <fullName evidence="4">Transcriptional regulator, TetR family</fullName>
    </submittedName>
</protein>
<evidence type="ECO:0000313" key="5">
    <source>
        <dbReference type="Proteomes" id="UP000190675"/>
    </source>
</evidence>
<evidence type="ECO:0000256" key="1">
    <source>
        <dbReference type="ARBA" id="ARBA00023125"/>
    </source>
</evidence>
<dbReference type="InterPro" id="IPR001647">
    <property type="entry name" value="HTH_TetR"/>
</dbReference>
<evidence type="ECO:0000313" key="4">
    <source>
        <dbReference type="EMBL" id="SHH56096.1"/>
    </source>
</evidence>
<sequence>MSEARSDVLRPRERILLAARDLFHRHGIRGVGVETIAEAAGTNKMTLYRHFDSKDDLIVAYLRGVAVEVDEMWRDFERDHPGDMQAQLKAWLICAEECVTSDERGCDLANAAVELTADGHPGRRIIEELKTEHRNRLASLCRRAGISQPEVLADTLTLLLEGARVSRQAAGSKGPSAKFTATAEAVIATFQSRTKVGPKSGPRKRTK</sequence>
<dbReference type="GO" id="GO:0003700">
    <property type="term" value="F:DNA-binding transcription factor activity"/>
    <property type="evidence" value="ECO:0007669"/>
    <property type="project" value="TreeGrafter"/>
</dbReference>
<dbReference type="Proteomes" id="UP000190675">
    <property type="component" value="Chromosome I"/>
</dbReference>
<dbReference type="EMBL" id="LT670818">
    <property type="protein sequence ID" value="SHH56096.1"/>
    <property type="molecule type" value="Genomic_DNA"/>
</dbReference>
<evidence type="ECO:0000256" key="2">
    <source>
        <dbReference type="PROSITE-ProRule" id="PRU00335"/>
    </source>
</evidence>
<evidence type="ECO:0000259" key="3">
    <source>
        <dbReference type="PROSITE" id="PS50977"/>
    </source>
</evidence>
<feature type="DNA-binding region" description="H-T-H motif" evidence="2">
    <location>
        <begin position="32"/>
        <end position="51"/>
    </location>
</feature>
<dbReference type="RefSeq" id="WP_079571351.1">
    <property type="nucleotide sequence ID" value="NZ_LT670818.1"/>
</dbReference>
<dbReference type="InterPro" id="IPR050109">
    <property type="entry name" value="HTH-type_TetR-like_transc_reg"/>
</dbReference>
<dbReference type="InterPro" id="IPR009057">
    <property type="entry name" value="Homeodomain-like_sf"/>
</dbReference>
<reference evidence="4 5" key="1">
    <citation type="submission" date="2016-11" db="EMBL/GenBank/DDBJ databases">
        <authorList>
            <person name="Jaros S."/>
            <person name="Januszkiewicz K."/>
            <person name="Wedrychowicz H."/>
        </authorList>
    </citation>
    <scope>NUCLEOTIDE SEQUENCE [LARGE SCALE GENOMIC DNA]</scope>
    <source>
        <strain evidence="4 5">GAS242</strain>
    </source>
</reference>
<organism evidence="4 5">
    <name type="scientific">Bradyrhizobium erythrophlei</name>
    <dbReference type="NCBI Taxonomy" id="1437360"/>
    <lineage>
        <taxon>Bacteria</taxon>
        <taxon>Pseudomonadati</taxon>
        <taxon>Pseudomonadota</taxon>
        <taxon>Alphaproteobacteria</taxon>
        <taxon>Hyphomicrobiales</taxon>
        <taxon>Nitrobacteraceae</taxon>
        <taxon>Bradyrhizobium</taxon>
    </lineage>
</organism>
<dbReference type="SUPFAM" id="SSF48498">
    <property type="entry name" value="Tetracyclin repressor-like, C-terminal domain"/>
    <property type="match status" value="1"/>
</dbReference>
<name>A0A1M5TZQ0_9BRAD</name>
<dbReference type="PANTHER" id="PTHR30055:SF200">
    <property type="entry name" value="HTH-TYPE TRANSCRIPTIONAL REPRESSOR BDCR"/>
    <property type="match status" value="1"/>
</dbReference>
<dbReference type="PRINTS" id="PR00455">
    <property type="entry name" value="HTHTETR"/>
</dbReference>
<dbReference type="OrthoDB" id="9787680at2"/>
<dbReference type="PROSITE" id="PS50977">
    <property type="entry name" value="HTH_TETR_2"/>
    <property type="match status" value="1"/>
</dbReference>
<dbReference type="GO" id="GO:0000976">
    <property type="term" value="F:transcription cis-regulatory region binding"/>
    <property type="evidence" value="ECO:0007669"/>
    <property type="project" value="TreeGrafter"/>
</dbReference>
<dbReference type="SUPFAM" id="SSF46689">
    <property type="entry name" value="Homeodomain-like"/>
    <property type="match status" value="1"/>
</dbReference>
<dbReference type="Pfam" id="PF00440">
    <property type="entry name" value="TetR_N"/>
    <property type="match status" value="1"/>
</dbReference>
<keyword evidence="1 2" id="KW-0238">DNA-binding</keyword>
<feature type="domain" description="HTH tetR-type" evidence="3">
    <location>
        <begin position="9"/>
        <end position="69"/>
    </location>
</feature>
<dbReference type="PANTHER" id="PTHR30055">
    <property type="entry name" value="HTH-TYPE TRANSCRIPTIONAL REGULATOR RUTR"/>
    <property type="match status" value="1"/>
</dbReference>
<proteinExistence type="predicted"/>
<gene>
    <name evidence="4" type="ORF">SAMN05444169_8079</name>
</gene>
<accession>A0A1M5TZQ0</accession>
<dbReference type="InterPro" id="IPR036271">
    <property type="entry name" value="Tet_transcr_reg_TetR-rel_C_sf"/>
</dbReference>